<reference evidence="1 2" key="1">
    <citation type="submission" date="2022-10" db="EMBL/GenBank/DDBJ databases">
        <title>Janthinobacterium sp. hw3 Genome sequencing.</title>
        <authorList>
            <person name="Park S."/>
        </authorList>
    </citation>
    <scope>NUCLEOTIDE SEQUENCE [LARGE SCALE GENOMIC DNA]</scope>
    <source>
        <strain evidence="2">hw3</strain>
    </source>
</reference>
<gene>
    <name evidence="1" type="ORF">OIK44_22330</name>
</gene>
<evidence type="ECO:0000313" key="1">
    <source>
        <dbReference type="EMBL" id="MDC8760333.1"/>
    </source>
</evidence>
<name>A0ABT5K7D8_9BURK</name>
<proteinExistence type="predicted"/>
<keyword evidence="2" id="KW-1185">Reference proteome</keyword>
<protein>
    <submittedName>
        <fullName evidence="1">DUF5908 family protein</fullName>
    </submittedName>
</protein>
<dbReference type="Proteomes" id="UP001221208">
    <property type="component" value="Unassembled WGS sequence"/>
</dbReference>
<sequence>MAIEIQQLHIKSSVVQGAGGAAKTRPADAAASDCSSAGDSCSAAQRELVLAECRRLIRTALGQLQER</sequence>
<comment type="caution">
    <text evidence="1">The sequence shown here is derived from an EMBL/GenBank/DDBJ whole genome shotgun (WGS) entry which is preliminary data.</text>
</comment>
<organism evidence="1 2">
    <name type="scientific">Janthinobacterium fluminis</name>
    <dbReference type="NCBI Taxonomy" id="2987524"/>
    <lineage>
        <taxon>Bacteria</taxon>
        <taxon>Pseudomonadati</taxon>
        <taxon>Pseudomonadota</taxon>
        <taxon>Betaproteobacteria</taxon>
        <taxon>Burkholderiales</taxon>
        <taxon>Oxalobacteraceae</taxon>
        <taxon>Janthinobacterium</taxon>
    </lineage>
</organism>
<evidence type="ECO:0000313" key="2">
    <source>
        <dbReference type="Proteomes" id="UP001221208"/>
    </source>
</evidence>
<dbReference type="InterPro" id="IPR045459">
    <property type="entry name" value="DUF5908"/>
</dbReference>
<dbReference type="EMBL" id="JAQQXR010000012">
    <property type="protein sequence ID" value="MDC8760333.1"/>
    <property type="molecule type" value="Genomic_DNA"/>
</dbReference>
<dbReference type="RefSeq" id="WP_273674062.1">
    <property type="nucleotide sequence ID" value="NZ_JAQQXR010000012.1"/>
</dbReference>
<dbReference type="Pfam" id="PF19265">
    <property type="entry name" value="DUF5908"/>
    <property type="match status" value="1"/>
</dbReference>
<accession>A0ABT5K7D8</accession>